<dbReference type="GO" id="GO:0005886">
    <property type="term" value="C:plasma membrane"/>
    <property type="evidence" value="ECO:0007669"/>
    <property type="project" value="UniProtKB-SubCell"/>
</dbReference>
<dbReference type="GO" id="GO:0005737">
    <property type="term" value="C:cytoplasm"/>
    <property type="evidence" value="ECO:0007669"/>
    <property type="project" value="UniProtKB-ARBA"/>
</dbReference>
<dbReference type="InterPro" id="IPR022775">
    <property type="entry name" value="AP_mu_sigma_su"/>
</dbReference>
<dbReference type="InterPro" id="IPR027156">
    <property type="entry name" value="APS2"/>
</dbReference>
<dbReference type="GO" id="GO:0006897">
    <property type="term" value="P:endocytosis"/>
    <property type="evidence" value="ECO:0007669"/>
    <property type="project" value="UniProtKB-KW"/>
</dbReference>
<keyword evidence="10" id="KW-0168">Coated pit</keyword>
<comment type="subcellular location">
    <subcellularLocation>
        <location evidence="1">Cell membrane</location>
    </subcellularLocation>
    <subcellularLocation>
        <location evidence="2">Membrane</location>
        <location evidence="2">Coated pit</location>
        <topology evidence="2">Peripheral membrane protein</topology>
        <orientation evidence="2">Cytoplasmic side</orientation>
    </subcellularLocation>
</comment>
<gene>
    <name evidence="14" type="ORF">ACHAWU_008629</name>
</gene>
<keyword evidence="7" id="KW-0254">Endocytosis</keyword>
<name>A0ABD3M4Q0_9STRA</name>
<dbReference type="SUPFAM" id="SSF56300">
    <property type="entry name" value="Metallo-dependent phosphatases"/>
    <property type="match status" value="1"/>
</dbReference>
<keyword evidence="15" id="KW-1185">Reference proteome</keyword>
<keyword evidence="5" id="KW-0813">Transport</keyword>
<organism evidence="14 15">
    <name type="scientific">Discostella pseudostelligera</name>
    <dbReference type="NCBI Taxonomy" id="259834"/>
    <lineage>
        <taxon>Eukaryota</taxon>
        <taxon>Sar</taxon>
        <taxon>Stramenopiles</taxon>
        <taxon>Ochrophyta</taxon>
        <taxon>Bacillariophyta</taxon>
        <taxon>Coscinodiscophyceae</taxon>
        <taxon>Thalassiosirophycidae</taxon>
        <taxon>Stephanodiscales</taxon>
        <taxon>Stephanodiscaceae</taxon>
        <taxon>Discostella</taxon>
    </lineage>
</organism>
<sequence length="628" mass="71064">MVRLATFLRSLGPHSQNDVDAKYDKRIKPSAVTLNGDFISPSTLSSIDNGRGHVAAIRAAGITHVCLGNHEADVPLNILKERLDDLAKGKRIVVLNTNVRGLGRHSRELDVVSSNCGRIKVGLLGLLSDEDGMFRDGTFKGLQIDDVKKRYEEMLSKINSTRIADCLVPLTHQTLNADIELASRMLKLLQSQQHVGGVILGGHEHTKIHEHVSSGDQQLLADSIQIVKTGMNSDRAAVIDLQFNPSTHTLLNTHIHFEELDESHQPCPIVSTIVKKHLSAIEELQDFIIFDSKTMLSDFFIDSSTGERLPLSSESTRYEQTTVGAFFCTAVKSELGTDVCIINGAPIKASKVYTDGTMSYEELRNELPFPLKMVVVEMTRKQLREAIHYSRTNVEEGKVSETREDGNIERRGYLQTDFDYWKHGPCVDSERDDEILTVALPRNLLSVIINFYDHVLWRQIRFFLLQNRQGKTRLSKWYVPPPTGGSSSLPPNSGNQILTANYSASNNNQSEAEKSRIEAEVHRLVTSRDKKYTNFIEYNNYKLIYRRYAGLFFTIAVDVQDNELSYLESIHLFVELLDSYFANVCELDIVFNFNKVYLLLDEYMLAGEIEETSKKEILERVKFLEKLD</sequence>
<keyword evidence="8" id="KW-0653">Protein transport</keyword>
<evidence type="ECO:0000256" key="8">
    <source>
        <dbReference type="ARBA" id="ARBA00022927"/>
    </source>
</evidence>
<dbReference type="InterPro" id="IPR016635">
    <property type="entry name" value="AP_complex_ssu"/>
</dbReference>
<evidence type="ECO:0000256" key="2">
    <source>
        <dbReference type="ARBA" id="ARBA00004277"/>
    </source>
</evidence>
<dbReference type="Pfam" id="PF01217">
    <property type="entry name" value="Clat_adaptor_s"/>
    <property type="match status" value="1"/>
</dbReference>
<dbReference type="InterPro" id="IPR029052">
    <property type="entry name" value="Metallo-depent_PP-like"/>
</dbReference>
<dbReference type="InterPro" id="IPR008334">
    <property type="entry name" value="5'-Nucleotdase_C"/>
</dbReference>
<dbReference type="SUPFAM" id="SSF55816">
    <property type="entry name" value="5'-nucleotidase (syn. UDP-sugar hydrolase), C-terminal domain"/>
    <property type="match status" value="1"/>
</dbReference>
<dbReference type="SUPFAM" id="SSF64356">
    <property type="entry name" value="SNARE-like"/>
    <property type="match status" value="1"/>
</dbReference>
<feature type="domain" description="AP complex mu/sigma subunit" evidence="12">
    <location>
        <begin position="509"/>
        <end position="627"/>
    </location>
</feature>
<evidence type="ECO:0000313" key="15">
    <source>
        <dbReference type="Proteomes" id="UP001530293"/>
    </source>
</evidence>
<comment type="caution">
    <text evidence="14">The sequence shown here is derived from an EMBL/GenBank/DDBJ whole genome shotgun (WGS) entry which is preliminary data.</text>
</comment>
<keyword evidence="9" id="KW-0472">Membrane</keyword>
<dbReference type="PANTHER" id="PTHR11753">
    <property type="entry name" value="ADAPTOR COMPLEXES SMALL SUBUNIT FAMILY"/>
    <property type="match status" value="1"/>
</dbReference>
<dbReference type="Gene3D" id="3.30.450.60">
    <property type="match status" value="1"/>
</dbReference>
<keyword evidence="6" id="KW-1003">Cell membrane</keyword>
<dbReference type="Proteomes" id="UP001530293">
    <property type="component" value="Unassembled WGS sequence"/>
</dbReference>
<dbReference type="AlphaFoldDB" id="A0ABD3M4Q0"/>
<dbReference type="InterPro" id="IPR036907">
    <property type="entry name" value="5'-Nucleotdase_C_sf"/>
</dbReference>
<evidence type="ECO:0000256" key="10">
    <source>
        <dbReference type="ARBA" id="ARBA00023176"/>
    </source>
</evidence>
<proteinExistence type="inferred from homology"/>
<evidence type="ECO:0000259" key="13">
    <source>
        <dbReference type="Pfam" id="PF02872"/>
    </source>
</evidence>
<evidence type="ECO:0000256" key="6">
    <source>
        <dbReference type="ARBA" id="ARBA00022475"/>
    </source>
</evidence>
<dbReference type="Pfam" id="PF02872">
    <property type="entry name" value="5_nucleotid_C"/>
    <property type="match status" value="1"/>
</dbReference>
<reference evidence="14 15" key="1">
    <citation type="submission" date="2024-10" db="EMBL/GenBank/DDBJ databases">
        <title>Updated reference genomes for cyclostephanoid diatoms.</title>
        <authorList>
            <person name="Roberts W.R."/>
            <person name="Alverson A.J."/>
        </authorList>
    </citation>
    <scope>NUCLEOTIDE SEQUENCE [LARGE SCALE GENOMIC DNA]</scope>
    <source>
        <strain evidence="14 15">AJA232-27</strain>
    </source>
</reference>
<evidence type="ECO:0000256" key="3">
    <source>
        <dbReference type="ARBA" id="ARBA00006972"/>
    </source>
</evidence>
<comment type="similarity">
    <text evidence="3">Belongs to the adaptor complexes small subunit family.</text>
</comment>
<dbReference type="GO" id="GO:0015031">
    <property type="term" value="P:protein transport"/>
    <property type="evidence" value="ECO:0007669"/>
    <property type="project" value="UniProtKB-KW"/>
</dbReference>
<dbReference type="InterPro" id="IPR011012">
    <property type="entry name" value="Longin-like_dom_sf"/>
</dbReference>
<dbReference type="CDD" id="cd14833">
    <property type="entry name" value="AP2_sigma"/>
    <property type="match status" value="1"/>
</dbReference>
<evidence type="ECO:0000256" key="5">
    <source>
        <dbReference type="ARBA" id="ARBA00022448"/>
    </source>
</evidence>
<evidence type="ECO:0000259" key="12">
    <source>
        <dbReference type="Pfam" id="PF01217"/>
    </source>
</evidence>
<feature type="domain" description="5'-Nucleotidase C-terminal" evidence="13">
    <location>
        <begin position="311"/>
        <end position="396"/>
    </location>
</feature>
<dbReference type="EMBL" id="JALLBG020000214">
    <property type="protein sequence ID" value="KAL3759020.1"/>
    <property type="molecule type" value="Genomic_DNA"/>
</dbReference>
<evidence type="ECO:0000256" key="1">
    <source>
        <dbReference type="ARBA" id="ARBA00004236"/>
    </source>
</evidence>
<evidence type="ECO:0000256" key="4">
    <source>
        <dbReference type="ARBA" id="ARBA00013914"/>
    </source>
</evidence>
<protein>
    <recommendedName>
        <fullName evidence="4">AP-2 complex subunit sigma</fullName>
    </recommendedName>
    <alternativeName>
        <fullName evidence="11">Sigma2-adaptin</fullName>
    </alternativeName>
</protein>
<dbReference type="Gene3D" id="3.60.21.10">
    <property type="match status" value="1"/>
</dbReference>
<dbReference type="GO" id="GO:0005905">
    <property type="term" value="C:clathrin-coated pit"/>
    <property type="evidence" value="ECO:0007669"/>
    <property type="project" value="UniProtKB-KW"/>
</dbReference>
<accession>A0ABD3M4Q0</accession>
<dbReference type="Gene3D" id="3.90.780.10">
    <property type="entry name" value="5'-Nucleotidase, C-terminal domain"/>
    <property type="match status" value="1"/>
</dbReference>
<evidence type="ECO:0000313" key="14">
    <source>
        <dbReference type="EMBL" id="KAL3759020.1"/>
    </source>
</evidence>
<evidence type="ECO:0000256" key="9">
    <source>
        <dbReference type="ARBA" id="ARBA00023136"/>
    </source>
</evidence>
<evidence type="ECO:0000256" key="11">
    <source>
        <dbReference type="ARBA" id="ARBA00032648"/>
    </source>
</evidence>
<evidence type="ECO:0000256" key="7">
    <source>
        <dbReference type="ARBA" id="ARBA00022583"/>
    </source>
</evidence>